<name>A0ACC0U3R3_9AGAM</name>
<accession>A0ACC0U3R3</accession>
<dbReference type="EMBL" id="JAGFNK010000171">
    <property type="protein sequence ID" value="KAI9462039.1"/>
    <property type="molecule type" value="Genomic_DNA"/>
</dbReference>
<comment type="caution">
    <text evidence="1">The sequence shown here is derived from an EMBL/GenBank/DDBJ whole genome shotgun (WGS) entry which is preliminary data.</text>
</comment>
<reference evidence="1" key="1">
    <citation type="submission" date="2021-03" db="EMBL/GenBank/DDBJ databases">
        <title>Evolutionary priming and transition to the ectomycorrhizal habit in an iconic lineage of mushroom-forming fungi: is preadaptation a requirement?</title>
        <authorList>
            <consortium name="DOE Joint Genome Institute"/>
            <person name="Looney B.P."/>
            <person name="Miyauchi S."/>
            <person name="Morin E."/>
            <person name="Drula E."/>
            <person name="Courty P.E."/>
            <person name="Chicoki N."/>
            <person name="Fauchery L."/>
            <person name="Kohler A."/>
            <person name="Kuo A."/>
            <person name="LaButti K."/>
            <person name="Pangilinan J."/>
            <person name="Lipzen A."/>
            <person name="Riley R."/>
            <person name="Andreopoulos W."/>
            <person name="He G."/>
            <person name="Johnson J."/>
            <person name="Barry K.W."/>
            <person name="Grigoriev I.V."/>
            <person name="Nagy L."/>
            <person name="Hibbett D."/>
            <person name="Henrissat B."/>
            <person name="Matheny P.B."/>
            <person name="Labbe J."/>
            <person name="Martin A.F."/>
        </authorList>
    </citation>
    <scope>NUCLEOTIDE SEQUENCE</scope>
    <source>
        <strain evidence="1">BPL698</strain>
    </source>
</reference>
<evidence type="ECO:0000313" key="2">
    <source>
        <dbReference type="Proteomes" id="UP001207468"/>
    </source>
</evidence>
<dbReference type="Proteomes" id="UP001207468">
    <property type="component" value="Unassembled WGS sequence"/>
</dbReference>
<gene>
    <name evidence="1" type="ORF">F5148DRAFT_238704</name>
</gene>
<protein>
    <submittedName>
        <fullName evidence="1">Uncharacterized protein</fullName>
    </submittedName>
</protein>
<sequence>MAPSTTPSLLSEEGNPPLTTRAQVPSPRPPLRTLSSFDNLVVLVNYEEHLREARKMVWRERGEPAVEIHDLWECLEHGVRGGARAGTLAFAIRSGVNFILLLARIQRVRKAPRETRISLLQHALFGKDSFRFGAMLGSFVALYRILLNAFPLLFPANVPFSINIRRLTELLFSSSELRGSAIGNASQFAQETDQSPDNPLVMTKNARLSSAAQVHQIWLRKRSARWHSIVAGAVAGGVAIWFETLSRQKVIAQQLFVRGLQGSYNAYSEKRGFRIPHGDVLVFALSCAQIMYGFLLRPDTLPKSYTSWINTAGRIPKEAVSINRGMVRNGTFDPVDLELILSRPDLHPGNVTALDAWRVTLPPYGPCSASHPHAASCPLVPIDRFFNVFRWTLPIYGALHLVPMLLFKRKAVSREPVPMVLRAGWGTTRSAAFLGMFVAIYQGYYCATQNAHRALVGRSYIPKWLLASLVSKPSYWLAGMLSGLSVLIEAKHRRGELAMYVLPKGLESAWVAARGKGLVFRTGKHGNALLTAIGMGMVMSTYQNDPQHLSGFVRRILYQFIGPN</sequence>
<proteinExistence type="predicted"/>
<organism evidence="1 2">
    <name type="scientific">Russula earlei</name>
    <dbReference type="NCBI Taxonomy" id="71964"/>
    <lineage>
        <taxon>Eukaryota</taxon>
        <taxon>Fungi</taxon>
        <taxon>Dikarya</taxon>
        <taxon>Basidiomycota</taxon>
        <taxon>Agaricomycotina</taxon>
        <taxon>Agaricomycetes</taxon>
        <taxon>Russulales</taxon>
        <taxon>Russulaceae</taxon>
        <taxon>Russula</taxon>
    </lineage>
</organism>
<keyword evidence="2" id="KW-1185">Reference proteome</keyword>
<evidence type="ECO:0000313" key="1">
    <source>
        <dbReference type="EMBL" id="KAI9462039.1"/>
    </source>
</evidence>